<sequence length="392" mass="42060">MEKRVGILDLFCTFLHLGMTAFGGLAMIEPIRQRVVDQKGWLSQREFLDGVALCQVIPGATVVQLATYVGLRLAGPGGALAAAWAFILPAFGLMLTLSVLYFQYGELAWVKALSQGLRAVVIALLLQAFWRLGRAAGRHWLDLVIALAALAALVVRANYLLVFLVAGLLRLLLGFRLAPLGGIAGEASPLSGVHLKVILALVCGATLALTGITAGLLAFDPIMGLMTWIFIKIGLISFGGGYVMIPVLQWDVVERLGWLTLQQFMDGILLSYVTPGPLIILATFVGYWLKGPVGAALATVAVFLPPILIVMILGPFYQRLKAAGWMRHAIQGILDALVGMLALVTAQMAAVSLVDWKTWGLMLAAALALIWLEVSLLWVVAAAIPVSLAIFW</sequence>
<evidence type="ECO:0000256" key="5">
    <source>
        <dbReference type="ARBA" id="ARBA00022989"/>
    </source>
</evidence>
<evidence type="ECO:0000256" key="1">
    <source>
        <dbReference type="ARBA" id="ARBA00004651"/>
    </source>
</evidence>
<dbReference type="PIRSF" id="PIRSF004810">
    <property type="entry name" value="ChrA"/>
    <property type="match status" value="1"/>
</dbReference>
<keyword evidence="4 7" id="KW-0812">Transmembrane</keyword>
<feature type="transmembrane region" description="Helical" evidence="7">
    <location>
        <begin position="197"/>
        <end position="219"/>
    </location>
</feature>
<evidence type="ECO:0000256" key="7">
    <source>
        <dbReference type="SAM" id="Phobius"/>
    </source>
</evidence>
<keyword evidence="6 7" id="KW-0472">Membrane</keyword>
<dbReference type="NCBIfam" id="TIGR00937">
    <property type="entry name" value="2A51"/>
    <property type="match status" value="1"/>
</dbReference>
<evidence type="ECO:0000256" key="2">
    <source>
        <dbReference type="ARBA" id="ARBA00005262"/>
    </source>
</evidence>
<accession>A0A7C3SHP0</accession>
<evidence type="ECO:0000256" key="3">
    <source>
        <dbReference type="ARBA" id="ARBA00022475"/>
    </source>
</evidence>
<dbReference type="Pfam" id="PF02417">
    <property type="entry name" value="Chromate_transp"/>
    <property type="match status" value="2"/>
</dbReference>
<keyword evidence="3" id="KW-1003">Cell membrane</keyword>
<feature type="transmembrane region" description="Helical" evidence="7">
    <location>
        <begin position="295"/>
        <end position="317"/>
    </location>
</feature>
<feature type="transmembrane region" description="Helical" evidence="7">
    <location>
        <begin position="48"/>
        <end position="71"/>
    </location>
</feature>
<gene>
    <name evidence="8" type="primary">chrA</name>
    <name evidence="8" type="ORF">ENV62_00680</name>
</gene>
<feature type="transmembrane region" description="Helical" evidence="7">
    <location>
        <begin position="362"/>
        <end position="391"/>
    </location>
</feature>
<dbReference type="PANTHER" id="PTHR43663">
    <property type="entry name" value="CHROMATE TRANSPORT PROTEIN-RELATED"/>
    <property type="match status" value="1"/>
</dbReference>
<dbReference type="InterPro" id="IPR003370">
    <property type="entry name" value="Chromate_transpt"/>
</dbReference>
<keyword evidence="5 7" id="KW-1133">Transmembrane helix</keyword>
<feature type="transmembrane region" description="Helical" evidence="7">
    <location>
        <begin position="329"/>
        <end position="350"/>
    </location>
</feature>
<dbReference type="EMBL" id="DTHB01000011">
    <property type="protein sequence ID" value="HGB13744.1"/>
    <property type="molecule type" value="Genomic_DNA"/>
</dbReference>
<evidence type="ECO:0000313" key="8">
    <source>
        <dbReference type="EMBL" id="HGB13744.1"/>
    </source>
</evidence>
<protein>
    <submittedName>
        <fullName evidence="8">Chromate efflux transporter</fullName>
    </submittedName>
</protein>
<dbReference type="PANTHER" id="PTHR43663:SF1">
    <property type="entry name" value="CHROMATE TRANSPORTER"/>
    <property type="match status" value="1"/>
</dbReference>
<evidence type="ECO:0000256" key="4">
    <source>
        <dbReference type="ARBA" id="ARBA00022692"/>
    </source>
</evidence>
<comment type="similarity">
    <text evidence="2">Belongs to the chromate ion transporter (CHR) (TC 2.A.51) family.</text>
</comment>
<feature type="transmembrane region" description="Helical" evidence="7">
    <location>
        <begin position="269"/>
        <end position="289"/>
    </location>
</feature>
<dbReference type="InterPro" id="IPR052518">
    <property type="entry name" value="CHR_Transporter"/>
</dbReference>
<dbReference type="InterPro" id="IPR014047">
    <property type="entry name" value="Chr_Tranpt_l_chain"/>
</dbReference>
<name>A0A7C3SHP0_9BACT</name>
<dbReference type="GO" id="GO:0005886">
    <property type="term" value="C:plasma membrane"/>
    <property type="evidence" value="ECO:0007669"/>
    <property type="project" value="UniProtKB-SubCell"/>
</dbReference>
<reference evidence="8" key="1">
    <citation type="journal article" date="2020" name="mSystems">
        <title>Genome- and Community-Level Interaction Insights into Carbon Utilization and Element Cycling Functions of Hydrothermarchaeota in Hydrothermal Sediment.</title>
        <authorList>
            <person name="Zhou Z."/>
            <person name="Liu Y."/>
            <person name="Xu W."/>
            <person name="Pan J."/>
            <person name="Luo Z.H."/>
            <person name="Li M."/>
        </authorList>
    </citation>
    <scope>NUCLEOTIDE SEQUENCE [LARGE SCALE GENOMIC DNA]</scope>
    <source>
        <strain evidence="8">SpSt-776</strain>
    </source>
</reference>
<organism evidence="8">
    <name type="scientific">Desulfobacca acetoxidans</name>
    <dbReference type="NCBI Taxonomy" id="60893"/>
    <lineage>
        <taxon>Bacteria</taxon>
        <taxon>Pseudomonadati</taxon>
        <taxon>Thermodesulfobacteriota</taxon>
        <taxon>Desulfobaccia</taxon>
        <taxon>Desulfobaccales</taxon>
        <taxon>Desulfobaccaceae</taxon>
        <taxon>Desulfobacca</taxon>
    </lineage>
</organism>
<evidence type="ECO:0000256" key="6">
    <source>
        <dbReference type="ARBA" id="ARBA00023136"/>
    </source>
</evidence>
<feature type="transmembrane region" description="Helical" evidence="7">
    <location>
        <begin position="7"/>
        <end position="28"/>
    </location>
</feature>
<proteinExistence type="inferred from homology"/>
<dbReference type="AlphaFoldDB" id="A0A7C3SHP0"/>
<comment type="caution">
    <text evidence="8">The sequence shown here is derived from an EMBL/GenBank/DDBJ whole genome shotgun (WGS) entry which is preliminary data.</text>
</comment>
<feature type="transmembrane region" description="Helical" evidence="7">
    <location>
        <begin position="116"/>
        <end position="133"/>
    </location>
</feature>
<comment type="subcellular location">
    <subcellularLocation>
        <location evidence="1">Cell membrane</location>
        <topology evidence="1">Multi-pass membrane protein</topology>
    </subcellularLocation>
</comment>
<dbReference type="GO" id="GO:0015109">
    <property type="term" value="F:chromate transmembrane transporter activity"/>
    <property type="evidence" value="ECO:0007669"/>
    <property type="project" value="InterPro"/>
</dbReference>
<feature type="transmembrane region" description="Helical" evidence="7">
    <location>
        <begin position="83"/>
        <end position="104"/>
    </location>
</feature>
<feature type="transmembrane region" description="Helical" evidence="7">
    <location>
        <begin position="225"/>
        <end position="248"/>
    </location>
</feature>
<feature type="transmembrane region" description="Helical" evidence="7">
    <location>
        <begin position="140"/>
        <end position="157"/>
    </location>
</feature>